<evidence type="ECO:0000259" key="2">
    <source>
        <dbReference type="Pfam" id="PF13751"/>
    </source>
</evidence>
<reference evidence="3 4" key="1">
    <citation type="submission" date="2017-06" db="EMBL/GenBank/DDBJ databases">
        <authorList>
            <person name="Kim H.J."/>
            <person name="Triplett B.A."/>
        </authorList>
    </citation>
    <scope>NUCLEOTIDE SEQUENCE [LARGE SCALE GENOMIC DNA]</scope>
    <source>
        <strain evidence="3 4">CGMCC 4.2132</strain>
    </source>
</reference>
<dbReference type="InterPro" id="IPR047629">
    <property type="entry name" value="IS1182_transpos"/>
</dbReference>
<evidence type="ECO:0000313" key="3">
    <source>
        <dbReference type="EMBL" id="SNT65076.1"/>
    </source>
</evidence>
<sequence length="527" mass="57039">MQGHWTGEPVGPDVWATCRELIPAGSVFAFLAEHREELFPGDMFADMYPSPNGRPSMPPQVLAAAVVLQTLQGVSDFDAVQQLRCDLRWKAACGLGLYDTAFDPSLLTYFRRRLARSADPDRTFTRVKEVVAATGVLQGKQRRALDSAVLDDAVATQDTVTQLIAAIRAVIREVPGAAPVAAAQCTAHDYRDAGKPRIAWNDEQARADLVDALVTDAIALLANLPEQALGDQAAGAVGLLALVAYQDVEPAEDSDGRDGRWRIARRTAPDRIISTVDPESRHVHKTRTHRQDGFKAHLAIEPETGLFTAVALRPGCGPAHHEAAVAADLLAGEQAPVELFADTAYDTGPARYRLHQAGHRLVIKPAPLRPAIPGGFTLDDFAIDTSAATVTCPAGHTVPLSSPGGQHHQRKAFFGDRCVCCPLRERCTTAKAGRLLTIRPHHGLMAAARHQAATDAPWQADYRRWRAPVERAVAWVVARGNRRLRYLGAIKNDAWLHTRAAALNLRTLISLGLTRTNGTWAIGPSSA</sequence>
<evidence type="ECO:0000259" key="1">
    <source>
        <dbReference type="Pfam" id="PF05598"/>
    </source>
</evidence>
<evidence type="ECO:0000313" key="4">
    <source>
        <dbReference type="Proteomes" id="UP000198282"/>
    </source>
</evidence>
<feature type="domain" description="Transposase InsH N-terminal" evidence="1">
    <location>
        <begin position="20"/>
        <end position="113"/>
    </location>
</feature>
<dbReference type="OrthoDB" id="3313640at2"/>
<dbReference type="Proteomes" id="UP000198282">
    <property type="component" value="Unassembled WGS sequence"/>
</dbReference>
<dbReference type="PANTHER" id="PTHR35604:SF2">
    <property type="entry name" value="TRANSPOSASE INSH FOR INSERTION SEQUENCE ELEMENT IS5A-RELATED"/>
    <property type="match status" value="1"/>
</dbReference>
<organism evidence="3 4">
    <name type="scientific">Streptosporangium subroseum</name>
    <dbReference type="NCBI Taxonomy" id="106412"/>
    <lineage>
        <taxon>Bacteria</taxon>
        <taxon>Bacillati</taxon>
        <taxon>Actinomycetota</taxon>
        <taxon>Actinomycetes</taxon>
        <taxon>Streptosporangiales</taxon>
        <taxon>Streptosporangiaceae</taxon>
        <taxon>Streptosporangium</taxon>
    </lineage>
</organism>
<gene>
    <name evidence="3" type="ORF">SAMN05216276_11621</name>
</gene>
<dbReference type="RefSeq" id="WP_089213960.1">
    <property type="nucleotide sequence ID" value="NZ_FZOD01000162.1"/>
</dbReference>
<dbReference type="InterPro" id="IPR008490">
    <property type="entry name" value="Transposase_InsH_N"/>
</dbReference>
<dbReference type="Pfam" id="PF13751">
    <property type="entry name" value="DDE_Tnp_1_6"/>
    <property type="match status" value="1"/>
</dbReference>
<dbReference type="InterPro" id="IPR025668">
    <property type="entry name" value="Tnp_DDE_dom"/>
</dbReference>
<dbReference type="PANTHER" id="PTHR35604">
    <property type="entry name" value="TRANSPOSASE INSH FOR INSERTION SEQUENCE ELEMENT IS5A-RELATED"/>
    <property type="match status" value="1"/>
</dbReference>
<feature type="domain" description="Transposase DDE" evidence="2">
    <location>
        <begin position="391"/>
        <end position="508"/>
    </location>
</feature>
<dbReference type="NCBIfam" id="NF033551">
    <property type="entry name" value="transpos_IS1182"/>
    <property type="match status" value="1"/>
</dbReference>
<dbReference type="EMBL" id="FZOD01000162">
    <property type="protein sequence ID" value="SNT65076.1"/>
    <property type="molecule type" value="Genomic_DNA"/>
</dbReference>
<protein>
    <submittedName>
        <fullName evidence="3">Transposase, IS4 family</fullName>
    </submittedName>
</protein>
<accession>A0A239PDE3</accession>
<dbReference type="Pfam" id="PF05598">
    <property type="entry name" value="DUF772"/>
    <property type="match status" value="1"/>
</dbReference>
<dbReference type="AlphaFoldDB" id="A0A239PDE3"/>
<proteinExistence type="predicted"/>
<name>A0A239PDE3_9ACTN</name>
<keyword evidence="4" id="KW-1185">Reference proteome</keyword>